<dbReference type="EC" id="3.2.1.21" evidence="3"/>
<dbReference type="KEGG" id="hir:HETIRDRAFT_52318"/>
<keyword evidence="7 12" id="KW-0326">Glycosidase</keyword>
<dbReference type="PANTHER" id="PTHR10353">
    <property type="entry name" value="GLYCOSYL HYDROLASE"/>
    <property type="match status" value="1"/>
</dbReference>
<dbReference type="GO" id="GO:0030245">
    <property type="term" value="P:cellulose catabolic process"/>
    <property type="evidence" value="ECO:0007669"/>
    <property type="project" value="UniProtKB-KW"/>
</dbReference>
<evidence type="ECO:0000256" key="8">
    <source>
        <dbReference type="ARBA" id="ARBA00023326"/>
    </source>
</evidence>
<keyword evidence="5" id="KW-0136">Cellulose degradation</keyword>
<keyword evidence="4 12" id="KW-0378">Hydrolase</keyword>
<dbReference type="OrthoDB" id="65569at2759"/>
<reference evidence="13 14" key="1">
    <citation type="journal article" date="2012" name="New Phytol.">
        <title>Insight into trade-off between wood decay and parasitism from the genome of a fungal forest pathogen.</title>
        <authorList>
            <person name="Olson A."/>
            <person name="Aerts A."/>
            <person name="Asiegbu F."/>
            <person name="Belbahri L."/>
            <person name="Bouzid O."/>
            <person name="Broberg A."/>
            <person name="Canback B."/>
            <person name="Coutinho P.M."/>
            <person name="Cullen D."/>
            <person name="Dalman K."/>
            <person name="Deflorio G."/>
            <person name="van Diepen L.T."/>
            <person name="Dunand C."/>
            <person name="Duplessis S."/>
            <person name="Durling M."/>
            <person name="Gonthier P."/>
            <person name="Grimwood J."/>
            <person name="Fossdal C.G."/>
            <person name="Hansson D."/>
            <person name="Henrissat B."/>
            <person name="Hietala A."/>
            <person name="Himmelstrand K."/>
            <person name="Hoffmeister D."/>
            <person name="Hogberg N."/>
            <person name="James T.Y."/>
            <person name="Karlsson M."/>
            <person name="Kohler A."/>
            <person name="Kues U."/>
            <person name="Lee Y.H."/>
            <person name="Lin Y.C."/>
            <person name="Lind M."/>
            <person name="Lindquist E."/>
            <person name="Lombard V."/>
            <person name="Lucas S."/>
            <person name="Lunden K."/>
            <person name="Morin E."/>
            <person name="Murat C."/>
            <person name="Park J."/>
            <person name="Raffaello T."/>
            <person name="Rouze P."/>
            <person name="Salamov A."/>
            <person name="Schmutz J."/>
            <person name="Solheim H."/>
            <person name="Stahlberg J."/>
            <person name="Velez H."/>
            <person name="de Vries R.P."/>
            <person name="Wiebenga A."/>
            <person name="Woodward S."/>
            <person name="Yakovlev I."/>
            <person name="Garbelotto M."/>
            <person name="Martin F."/>
            <person name="Grigoriev I.V."/>
            <person name="Stenlid J."/>
        </authorList>
    </citation>
    <scope>NUCLEOTIDE SEQUENCE [LARGE SCALE GENOMIC DNA]</scope>
    <source>
        <strain evidence="13 14">TC 32-1</strain>
    </source>
</reference>
<dbReference type="InterPro" id="IPR018120">
    <property type="entry name" value="Glyco_hydro_1_AS"/>
</dbReference>
<gene>
    <name evidence="13" type="ORF">HETIRDRAFT_52318</name>
</gene>
<evidence type="ECO:0000256" key="2">
    <source>
        <dbReference type="ARBA" id="ARBA00010838"/>
    </source>
</evidence>
<dbReference type="GeneID" id="20678210"/>
<dbReference type="GO" id="GO:0080079">
    <property type="term" value="F:cellobiose glucosidase activity"/>
    <property type="evidence" value="ECO:0007669"/>
    <property type="project" value="UniProtKB-ARBA"/>
</dbReference>
<dbReference type="InterPro" id="IPR033132">
    <property type="entry name" value="GH_1_N_CS"/>
</dbReference>
<dbReference type="RefSeq" id="XP_009550494.1">
    <property type="nucleotide sequence ID" value="XM_009552199.1"/>
</dbReference>
<evidence type="ECO:0000256" key="6">
    <source>
        <dbReference type="ARBA" id="ARBA00023277"/>
    </source>
</evidence>
<dbReference type="PANTHER" id="PTHR10353:SF36">
    <property type="entry name" value="LP05116P"/>
    <property type="match status" value="1"/>
</dbReference>
<evidence type="ECO:0000313" key="13">
    <source>
        <dbReference type="EMBL" id="ETW77493.1"/>
    </source>
</evidence>
<dbReference type="HOGENOM" id="CLU_001859_1_2_1"/>
<keyword evidence="6" id="KW-0119">Carbohydrate metabolism</keyword>
<proteinExistence type="inferred from homology"/>
<name>W4JV91_HETIT</name>
<evidence type="ECO:0000256" key="5">
    <source>
        <dbReference type="ARBA" id="ARBA00023001"/>
    </source>
</evidence>
<evidence type="ECO:0000256" key="3">
    <source>
        <dbReference type="ARBA" id="ARBA00012744"/>
    </source>
</evidence>
<dbReference type="EMBL" id="KI925463">
    <property type="protein sequence ID" value="ETW77493.1"/>
    <property type="molecule type" value="Genomic_DNA"/>
</dbReference>
<comment type="catalytic activity">
    <reaction evidence="1">
        <text>Hydrolysis of terminal, non-reducing beta-D-glucosyl residues with release of beta-D-glucose.</text>
        <dbReference type="EC" id="3.2.1.21"/>
    </reaction>
</comment>
<sequence length="485" mass="54877">MSVPTVKLPNDFIWGFATASFQIEGSTDIDGRGKSIWDDFAKQPGKTLDGRNGDVATDSYKLWREDIALLKQYGAKSYRFSIAWSRIIPLGGRNDPINRAGIQWYSNFIDELLANGITPFVTLYHWDLPQGLHDRYGGWLNKEIVEDYAHYARVCFQAFGGRVKHWLTMNEPWCISVLGYGRGVFAPGRSSDRDRSPEGDSSTEPWIVGHHVILSHAHAVNVYRTEFKAQQGGKIGITLNGDWAVPYDDDPANIAAAQHALDFAIVAWLQDPIYLGGYPEYMKQTLGTRLPEFTPEEWAVVKGSSDFYGMNTYTTNLTKAGGDDEFQGLVEYTFTRPDGTQLGTQAHCAWLQTYPQGFRELLNYLWKRYQKPIYVTENGFAVKDEHNMPVEQALQDADRIEYFRGMTGALQAAVVEDSVDVKAYFPWSFLDNFEWADGYVTRFGVTYVDYATQKRYPKESAKFLIKVGARGACAPHSISIQTSRR</sequence>
<comment type="function">
    <text evidence="9">Plays an important role in cellulose degradation. Shows hydrolytic activity against several glycosidic compounds.</text>
</comment>
<keyword evidence="14" id="KW-1185">Reference proteome</keyword>
<dbReference type="eggNOG" id="KOG0626">
    <property type="taxonomic scope" value="Eukaryota"/>
</dbReference>
<keyword evidence="8" id="KW-0624">Polysaccharide degradation</keyword>
<dbReference type="InterPro" id="IPR001360">
    <property type="entry name" value="Glyco_hydro_1"/>
</dbReference>
<dbReference type="Pfam" id="PF00232">
    <property type="entry name" value="Glyco_hydro_1"/>
    <property type="match status" value="1"/>
</dbReference>
<evidence type="ECO:0000256" key="9">
    <source>
        <dbReference type="ARBA" id="ARBA00056775"/>
    </source>
</evidence>
<dbReference type="InParanoid" id="W4JV91"/>
<evidence type="ECO:0000256" key="1">
    <source>
        <dbReference type="ARBA" id="ARBA00000448"/>
    </source>
</evidence>
<dbReference type="Gene3D" id="3.20.20.80">
    <property type="entry name" value="Glycosidases"/>
    <property type="match status" value="1"/>
</dbReference>
<dbReference type="PROSITE" id="PS00653">
    <property type="entry name" value="GLYCOSYL_HYDROL_F1_2"/>
    <property type="match status" value="1"/>
</dbReference>
<evidence type="ECO:0000256" key="12">
    <source>
        <dbReference type="RuleBase" id="RU004468"/>
    </source>
</evidence>
<dbReference type="Proteomes" id="UP000030671">
    <property type="component" value="Unassembled WGS sequence"/>
</dbReference>
<dbReference type="PRINTS" id="PR00131">
    <property type="entry name" value="GLHYDRLASE1"/>
</dbReference>
<dbReference type="SUPFAM" id="SSF51445">
    <property type="entry name" value="(Trans)glycosidases"/>
    <property type="match status" value="1"/>
</dbReference>
<protein>
    <recommendedName>
        <fullName evidence="3">beta-glucosidase</fullName>
        <ecNumber evidence="3">3.2.1.21</ecNumber>
    </recommendedName>
</protein>
<dbReference type="FunFam" id="3.20.20.80:FF:000011">
    <property type="entry name" value="Cytosolic beta-glucosidase"/>
    <property type="match status" value="1"/>
</dbReference>
<dbReference type="PROSITE" id="PS00572">
    <property type="entry name" value="GLYCOSYL_HYDROL_F1_1"/>
    <property type="match status" value="1"/>
</dbReference>
<evidence type="ECO:0000256" key="7">
    <source>
        <dbReference type="ARBA" id="ARBA00023295"/>
    </source>
</evidence>
<evidence type="ECO:0000256" key="4">
    <source>
        <dbReference type="ARBA" id="ARBA00022801"/>
    </source>
</evidence>
<evidence type="ECO:0000313" key="14">
    <source>
        <dbReference type="Proteomes" id="UP000030671"/>
    </source>
</evidence>
<dbReference type="AlphaFoldDB" id="W4JV91"/>
<accession>W4JV91</accession>
<organism evidence="13 14">
    <name type="scientific">Heterobasidion irregulare (strain TC 32-1)</name>
    <dbReference type="NCBI Taxonomy" id="747525"/>
    <lineage>
        <taxon>Eukaryota</taxon>
        <taxon>Fungi</taxon>
        <taxon>Dikarya</taxon>
        <taxon>Basidiomycota</taxon>
        <taxon>Agaricomycotina</taxon>
        <taxon>Agaricomycetes</taxon>
        <taxon>Russulales</taxon>
        <taxon>Bondarzewiaceae</taxon>
        <taxon>Heterobasidion</taxon>
        <taxon>Heterobasidion annosum species complex</taxon>
    </lineage>
</organism>
<dbReference type="STRING" id="747525.W4JV91"/>
<dbReference type="InterPro" id="IPR017853">
    <property type="entry name" value="GH"/>
</dbReference>
<feature type="active site" description="Nucleophile" evidence="10">
    <location>
        <position position="377"/>
    </location>
</feature>
<evidence type="ECO:0000256" key="10">
    <source>
        <dbReference type="PROSITE-ProRule" id="PRU10055"/>
    </source>
</evidence>
<comment type="similarity">
    <text evidence="2 11">Belongs to the glycosyl hydrolase 1 family.</text>
</comment>
<evidence type="ECO:0000256" key="11">
    <source>
        <dbReference type="RuleBase" id="RU003690"/>
    </source>
</evidence>